<keyword evidence="3 7" id="KW-0812">Transmembrane</keyword>
<evidence type="ECO:0000259" key="8">
    <source>
        <dbReference type="Pfam" id="PF01618"/>
    </source>
</evidence>
<keyword evidence="6" id="KW-0653">Protein transport</keyword>
<feature type="transmembrane region" description="Helical" evidence="7">
    <location>
        <begin position="176"/>
        <end position="197"/>
    </location>
</feature>
<dbReference type="InterPro" id="IPR050790">
    <property type="entry name" value="ExbB/TolQ_transport"/>
</dbReference>
<dbReference type="GO" id="GO:0005886">
    <property type="term" value="C:plasma membrane"/>
    <property type="evidence" value="ECO:0007669"/>
    <property type="project" value="UniProtKB-SubCell"/>
</dbReference>
<dbReference type="OrthoDB" id="9805133at2"/>
<dbReference type="STRING" id="617002.SAMN05660653_01538"/>
<keyword evidence="10" id="KW-1185">Reference proteome</keyword>
<reference evidence="9 10" key="1">
    <citation type="submission" date="2016-10" db="EMBL/GenBank/DDBJ databases">
        <authorList>
            <person name="de Groot N.N."/>
        </authorList>
    </citation>
    <scope>NUCLEOTIDE SEQUENCE [LARGE SCALE GENOMIC DNA]</scope>
    <source>
        <strain evidence="9 10">ASO4-2</strain>
    </source>
</reference>
<evidence type="ECO:0000256" key="2">
    <source>
        <dbReference type="ARBA" id="ARBA00022475"/>
    </source>
</evidence>
<dbReference type="InterPro" id="IPR002898">
    <property type="entry name" value="MotA_ExbB_proton_chnl"/>
</dbReference>
<dbReference type="GO" id="GO:0017038">
    <property type="term" value="P:protein import"/>
    <property type="evidence" value="ECO:0007669"/>
    <property type="project" value="TreeGrafter"/>
</dbReference>
<keyword evidence="4 7" id="KW-1133">Transmembrane helix</keyword>
<keyword evidence="2" id="KW-1003">Cell membrane</keyword>
<proteinExistence type="inferred from homology"/>
<evidence type="ECO:0000256" key="7">
    <source>
        <dbReference type="SAM" id="Phobius"/>
    </source>
</evidence>
<feature type="transmembrane region" description="Helical" evidence="7">
    <location>
        <begin position="15"/>
        <end position="37"/>
    </location>
</feature>
<dbReference type="Pfam" id="PF01618">
    <property type="entry name" value="MotA_ExbB"/>
    <property type="match status" value="1"/>
</dbReference>
<comment type="subcellular location">
    <subcellularLocation>
        <location evidence="1">Cell membrane</location>
        <topology evidence="1">Multi-pass membrane protein</topology>
    </subcellularLocation>
    <subcellularLocation>
        <location evidence="6">Membrane</location>
        <topology evidence="6">Multi-pass membrane protein</topology>
    </subcellularLocation>
</comment>
<keyword evidence="6" id="KW-0813">Transport</keyword>
<evidence type="ECO:0000256" key="6">
    <source>
        <dbReference type="RuleBase" id="RU004057"/>
    </source>
</evidence>
<evidence type="ECO:0000256" key="4">
    <source>
        <dbReference type="ARBA" id="ARBA00022989"/>
    </source>
</evidence>
<organism evidence="9 10">
    <name type="scientific">Desulfonatronum thiosulfatophilum</name>
    <dbReference type="NCBI Taxonomy" id="617002"/>
    <lineage>
        <taxon>Bacteria</taxon>
        <taxon>Pseudomonadati</taxon>
        <taxon>Thermodesulfobacteriota</taxon>
        <taxon>Desulfovibrionia</taxon>
        <taxon>Desulfovibrionales</taxon>
        <taxon>Desulfonatronaceae</taxon>
        <taxon>Desulfonatronum</taxon>
    </lineage>
</organism>
<evidence type="ECO:0000256" key="3">
    <source>
        <dbReference type="ARBA" id="ARBA00022692"/>
    </source>
</evidence>
<sequence length="249" mass="27522">MPGTNYLQIFLNASLIIQVMYILLAAMSVICWGLAFAKLMQFRRLLKIVAEDTESLQEAKELQTAFLNLTPTPGAVTRKVAQAGYDEYQELRGLSLPQGERTQIILDNLRHTLRDEVGRQAGKSFRPTAFLGVCANAAPLMGLFGTVWGIFHSFQGFGNMSRAANLMVVGQGLGEALGTTIVGLLVAIPATLFYNYFLSRLGELQRNLTYFAQLLLKLIKADLHQQQVRELQARRTATTLVKSRPAGDS</sequence>
<dbReference type="EMBL" id="FMXO01000008">
    <property type="protein sequence ID" value="SDB32466.1"/>
    <property type="molecule type" value="Genomic_DNA"/>
</dbReference>
<name>A0A1G6CHW3_9BACT</name>
<dbReference type="PANTHER" id="PTHR30625:SF3">
    <property type="entry name" value="TOL-PAL SYSTEM PROTEIN TOLQ"/>
    <property type="match status" value="1"/>
</dbReference>
<dbReference type="Proteomes" id="UP000198771">
    <property type="component" value="Unassembled WGS sequence"/>
</dbReference>
<feature type="transmembrane region" description="Helical" evidence="7">
    <location>
        <begin position="129"/>
        <end position="151"/>
    </location>
</feature>
<evidence type="ECO:0000313" key="9">
    <source>
        <dbReference type="EMBL" id="SDB32466.1"/>
    </source>
</evidence>
<keyword evidence="5 7" id="KW-0472">Membrane</keyword>
<dbReference type="PANTHER" id="PTHR30625">
    <property type="entry name" value="PROTEIN TOLQ"/>
    <property type="match status" value="1"/>
</dbReference>
<dbReference type="AlphaFoldDB" id="A0A1G6CHW3"/>
<dbReference type="RefSeq" id="WP_092119590.1">
    <property type="nucleotide sequence ID" value="NZ_FMXO01000008.1"/>
</dbReference>
<gene>
    <name evidence="9" type="ORF">SAMN05660653_01538</name>
</gene>
<accession>A0A1G6CHW3</accession>
<evidence type="ECO:0000313" key="10">
    <source>
        <dbReference type="Proteomes" id="UP000198771"/>
    </source>
</evidence>
<feature type="domain" description="MotA/TolQ/ExbB proton channel" evidence="8">
    <location>
        <begin position="101"/>
        <end position="206"/>
    </location>
</feature>
<evidence type="ECO:0000256" key="1">
    <source>
        <dbReference type="ARBA" id="ARBA00004651"/>
    </source>
</evidence>
<comment type="similarity">
    <text evidence="6">Belongs to the exbB/tolQ family.</text>
</comment>
<protein>
    <submittedName>
        <fullName evidence="9">Biopolymer transport protein TolQ</fullName>
    </submittedName>
</protein>
<evidence type="ECO:0000256" key="5">
    <source>
        <dbReference type="ARBA" id="ARBA00023136"/>
    </source>
</evidence>